<dbReference type="GO" id="GO:0005886">
    <property type="term" value="C:plasma membrane"/>
    <property type="evidence" value="ECO:0007669"/>
    <property type="project" value="UniProtKB-SubCell"/>
</dbReference>
<organism evidence="9 10">
    <name type="scientific">Alteromonas sediminis</name>
    <dbReference type="NCBI Taxonomy" id="2259342"/>
    <lineage>
        <taxon>Bacteria</taxon>
        <taxon>Pseudomonadati</taxon>
        <taxon>Pseudomonadota</taxon>
        <taxon>Gammaproteobacteria</taxon>
        <taxon>Alteromonadales</taxon>
        <taxon>Alteromonadaceae</taxon>
        <taxon>Alteromonas/Salinimonas group</taxon>
        <taxon>Alteromonas</taxon>
    </lineage>
</organism>
<evidence type="ECO:0000256" key="1">
    <source>
        <dbReference type="ARBA" id="ARBA00004651"/>
    </source>
</evidence>
<dbReference type="AlphaFoldDB" id="A0A3N5Y8D1"/>
<feature type="transmembrane region" description="Helical" evidence="8">
    <location>
        <begin position="348"/>
        <end position="377"/>
    </location>
</feature>
<sequence>MSNDNKKYSLTVRIFIGMLLGILFGLVFKALFHSTEESSFIIFGMEFSAYGILIDGIFSTLGAIFISSLKMLVVPLVFVSLICGTSALADPTKLGRLGAKSVGLYVFTTGIAISFAISFAMLVGPGRGQEALATDAEFSANSAPSLSDVILNMFPSNPINSLAEGNMLQIIIFAVLFGVAMSLSGDAGKRLNSFFEDVNVIIMRLVTIIMNLAPYGVFVLMVKLFASTGMETIVQLAKYFFLLLALLIAHALITYPTLLKLFTGLSPVVLLKKMRDAALFAFSTSSSSATLPVTMETARNKLGVGKSVTSFTLPLGATINMDGTAIMQGVATVFIAQVYGVDLSSSDILMVVLTATLASIGTAGVPGVGLIMLAMVLTQVNLPVEGIALIIGVDRLLDMTRTVVNITGDCTVACIVAKSEGELNEDVFNDPNAGIKEEEIEFPKST</sequence>
<proteinExistence type="predicted"/>
<dbReference type="InterPro" id="IPR036458">
    <property type="entry name" value="Na:dicarbo_symporter_sf"/>
</dbReference>
<reference evidence="9 10" key="1">
    <citation type="submission" date="2018-11" db="EMBL/GenBank/DDBJ databases">
        <authorList>
            <person name="Ye M.-Q."/>
            <person name="Du Z.-J."/>
        </authorList>
    </citation>
    <scope>NUCLEOTIDE SEQUENCE [LARGE SCALE GENOMIC DNA]</scope>
    <source>
        <strain evidence="9 10">U0105</strain>
    </source>
</reference>
<evidence type="ECO:0000256" key="6">
    <source>
        <dbReference type="ARBA" id="ARBA00022989"/>
    </source>
</evidence>
<dbReference type="Pfam" id="PF00375">
    <property type="entry name" value="SDF"/>
    <property type="match status" value="1"/>
</dbReference>
<keyword evidence="3" id="KW-1003">Cell membrane</keyword>
<feature type="transmembrane region" description="Helical" evidence="8">
    <location>
        <begin position="12"/>
        <end position="32"/>
    </location>
</feature>
<evidence type="ECO:0000313" key="9">
    <source>
        <dbReference type="EMBL" id="RPJ67289.1"/>
    </source>
</evidence>
<dbReference type="PRINTS" id="PR00173">
    <property type="entry name" value="EDTRNSPORT"/>
</dbReference>
<keyword evidence="5" id="KW-0769">Symport</keyword>
<dbReference type="SUPFAM" id="SSF118215">
    <property type="entry name" value="Proton glutamate symport protein"/>
    <property type="match status" value="1"/>
</dbReference>
<dbReference type="FunFam" id="1.10.3860.10:FF:000001">
    <property type="entry name" value="C4-dicarboxylate transport protein"/>
    <property type="match status" value="1"/>
</dbReference>
<dbReference type="GO" id="GO:0006835">
    <property type="term" value="P:dicarboxylic acid transport"/>
    <property type="evidence" value="ECO:0007669"/>
    <property type="project" value="TreeGrafter"/>
</dbReference>
<evidence type="ECO:0000256" key="2">
    <source>
        <dbReference type="ARBA" id="ARBA00022448"/>
    </source>
</evidence>
<dbReference type="RefSeq" id="WP_124027191.1">
    <property type="nucleotide sequence ID" value="NZ_JBHRSN010000015.1"/>
</dbReference>
<evidence type="ECO:0000256" key="8">
    <source>
        <dbReference type="SAM" id="Phobius"/>
    </source>
</evidence>
<dbReference type="Gene3D" id="1.10.3860.10">
    <property type="entry name" value="Sodium:dicarboxylate symporter"/>
    <property type="match status" value="1"/>
</dbReference>
<feature type="transmembrane region" description="Helical" evidence="8">
    <location>
        <begin position="315"/>
        <end position="336"/>
    </location>
</feature>
<gene>
    <name evidence="9" type="ORF">DRW07_07085</name>
</gene>
<feature type="transmembrane region" description="Helical" evidence="8">
    <location>
        <begin position="205"/>
        <end position="227"/>
    </location>
</feature>
<dbReference type="GO" id="GO:0015293">
    <property type="term" value="F:symporter activity"/>
    <property type="evidence" value="ECO:0007669"/>
    <property type="project" value="UniProtKB-KW"/>
</dbReference>
<dbReference type="PANTHER" id="PTHR42865">
    <property type="entry name" value="PROTON/GLUTAMATE-ASPARTATE SYMPORTER"/>
    <property type="match status" value="1"/>
</dbReference>
<keyword evidence="4 8" id="KW-0812">Transmembrane</keyword>
<evidence type="ECO:0000256" key="5">
    <source>
        <dbReference type="ARBA" id="ARBA00022847"/>
    </source>
</evidence>
<dbReference type="InterPro" id="IPR001991">
    <property type="entry name" value="Na-dicarboxylate_symporter"/>
</dbReference>
<evidence type="ECO:0000256" key="4">
    <source>
        <dbReference type="ARBA" id="ARBA00022692"/>
    </source>
</evidence>
<protein>
    <submittedName>
        <fullName evidence="9">Dicarboxylate/amino acid:cation symporter</fullName>
    </submittedName>
</protein>
<name>A0A3N5Y8D1_9ALTE</name>
<dbReference type="Proteomes" id="UP000275281">
    <property type="component" value="Unassembled WGS sequence"/>
</dbReference>
<evidence type="ECO:0000256" key="7">
    <source>
        <dbReference type="ARBA" id="ARBA00023136"/>
    </source>
</evidence>
<accession>A0A3N5Y8D1</accession>
<keyword evidence="2" id="KW-0813">Transport</keyword>
<comment type="subcellular location">
    <subcellularLocation>
        <location evidence="1">Cell membrane</location>
        <topology evidence="1">Multi-pass membrane protein</topology>
    </subcellularLocation>
</comment>
<feature type="transmembrane region" description="Helical" evidence="8">
    <location>
        <begin position="239"/>
        <end position="265"/>
    </location>
</feature>
<comment type="caution">
    <text evidence="9">The sequence shown here is derived from an EMBL/GenBank/DDBJ whole genome shotgun (WGS) entry which is preliminary data.</text>
</comment>
<keyword evidence="6 8" id="KW-1133">Transmembrane helix</keyword>
<feature type="transmembrane region" description="Helical" evidence="8">
    <location>
        <begin position="72"/>
        <end position="90"/>
    </location>
</feature>
<keyword evidence="10" id="KW-1185">Reference proteome</keyword>
<keyword evidence="7 8" id="KW-0472">Membrane</keyword>
<dbReference type="OrthoDB" id="9766690at2"/>
<evidence type="ECO:0000256" key="3">
    <source>
        <dbReference type="ARBA" id="ARBA00022475"/>
    </source>
</evidence>
<feature type="transmembrane region" description="Helical" evidence="8">
    <location>
        <begin position="102"/>
        <end position="123"/>
    </location>
</feature>
<dbReference type="PANTHER" id="PTHR42865:SF7">
    <property type="entry name" value="PROTON_GLUTAMATE-ASPARTATE SYMPORTER"/>
    <property type="match status" value="1"/>
</dbReference>
<evidence type="ECO:0000313" key="10">
    <source>
        <dbReference type="Proteomes" id="UP000275281"/>
    </source>
</evidence>
<feature type="transmembrane region" description="Helical" evidence="8">
    <location>
        <begin position="167"/>
        <end position="184"/>
    </location>
</feature>
<feature type="transmembrane region" description="Helical" evidence="8">
    <location>
        <begin position="39"/>
        <end position="66"/>
    </location>
</feature>
<dbReference type="EMBL" id="RPOK01000002">
    <property type="protein sequence ID" value="RPJ67289.1"/>
    <property type="molecule type" value="Genomic_DNA"/>
</dbReference>